<evidence type="ECO:0000313" key="4">
    <source>
        <dbReference type="EMBL" id="ANY76572.1"/>
    </source>
</evidence>
<evidence type="ECO:0000259" key="2">
    <source>
        <dbReference type="Pfam" id="PF01408"/>
    </source>
</evidence>
<keyword evidence="6" id="KW-1185">Reference proteome</keyword>
<dbReference type="Gene3D" id="3.40.50.720">
    <property type="entry name" value="NAD(P)-binding Rossmann-like Domain"/>
    <property type="match status" value="1"/>
</dbReference>
<comment type="similarity">
    <text evidence="1">Belongs to the Gfo/Idh/MocA family.</text>
</comment>
<dbReference type="EMBL" id="CP016809">
    <property type="protein sequence ID" value="ANY76572.1"/>
    <property type="molecule type" value="Genomic_DNA"/>
</dbReference>
<dbReference type="GO" id="GO:0000166">
    <property type="term" value="F:nucleotide binding"/>
    <property type="evidence" value="ECO:0007669"/>
    <property type="project" value="InterPro"/>
</dbReference>
<gene>
    <name evidence="5" type="ORF">BBD40_29050</name>
    <name evidence="4" type="ORF">BBD41_13685</name>
</gene>
<dbReference type="SUPFAM" id="SSF55347">
    <property type="entry name" value="Glyceraldehyde-3-phosphate dehydrogenase-like, C-terminal domain"/>
    <property type="match status" value="1"/>
</dbReference>
<dbReference type="Gene3D" id="3.30.360.10">
    <property type="entry name" value="Dihydrodipicolinate Reductase, domain 2"/>
    <property type="match status" value="1"/>
</dbReference>
<feature type="domain" description="Gfo/Idh/MocA-like oxidoreductase N-terminal" evidence="2">
    <location>
        <begin position="6"/>
        <end position="131"/>
    </location>
</feature>
<dbReference type="InterPro" id="IPR004104">
    <property type="entry name" value="Gfo/Idh/MocA-like_OxRdtase_C"/>
</dbReference>
<protein>
    <submittedName>
        <fullName evidence="4">Oxidoreductase</fullName>
    </submittedName>
</protein>
<dbReference type="OrthoDB" id="9781031at2"/>
<dbReference type="InterPro" id="IPR000683">
    <property type="entry name" value="Gfo/Idh/MocA-like_OxRdtase_N"/>
</dbReference>
<dbReference type="PANTHER" id="PTHR43377">
    <property type="entry name" value="BILIVERDIN REDUCTASE A"/>
    <property type="match status" value="1"/>
</dbReference>
<evidence type="ECO:0000313" key="6">
    <source>
        <dbReference type="Proteomes" id="UP000189059"/>
    </source>
</evidence>
<dbReference type="Pfam" id="PF02894">
    <property type="entry name" value="GFO_IDH_MocA_C"/>
    <property type="match status" value="1"/>
</dbReference>
<organism evidence="4">
    <name type="scientific">Paenibacillus ihbetae</name>
    <dbReference type="NCBI Taxonomy" id="1870820"/>
    <lineage>
        <taxon>Bacteria</taxon>
        <taxon>Bacillati</taxon>
        <taxon>Bacillota</taxon>
        <taxon>Bacilli</taxon>
        <taxon>Bacillales</taxon>
        <taxon>Paenibacillaceae</taxon>
        <taxon>Paenibacillus</taxon>
    </lineage>
</organism>
<evidence type="ECO:0000256" key="1">
    <source>
        <dbReference type="ARBA" id="ARBA00010928"/>
    </source>
</evidence>
<dbReference type="AlphaFoldDB" id="A0A1B2E9L5"/>
<sequence length="434" mass="48788">MLMKKKYAICGVSGRALGMFAKPILTTYAPRSELVALLDTDPERFELFRTRFPEHPAIAVYGEEEFERMIEETKPDVVIVAGRDDTHARYIVAALEHDLDVITEKPMVTTGADARRVLEAERASKGSVTVTFNYRYAPVHDKIKEMVWEGRLGRITSVDLNWYLDTYHGASYFKRWNRRRELSGGLSIHKSTHHFDLVGWWINQRPVEAFAYGALHYYGSEGELNPERVDGRHCGTCTAASRCAYYTRWNARHVKDDHLGLLAAEGRQFPYTGYRPDQCIFDSEIDIEDTYAAAIRYNGGALLSYSVNFSLPYEGYRLAINGTKGRLETTEYHAPSRTPFPTPVQTIDYFPLFGSKETIHVVHREGGHGGGDPLLLNDLFLGEDRSRPYSVLSGAADGAYSVATGEAVWRSAKEGKPVAIQDVLAGWKGELTKA</sequence>
<proteinExistence type="inferred from homology"/>
<dbReference type="KEGG" id="pib:BBD41_13685"/>
<accession>A0A1B2E9L5</accession>
<dbReference type="SUPFAM" id="SSF51735">
    <property type="entry name" value="NAD(P)-binding Rossmann-fold domains"/>
    <property type="match status" value="1"/>
</dbReference>
<reference evidence="5 6" key="2">
    <citation type="submission" date="2016-12" db="EMBL/GenBank/DDBJ databases">
        <title>Genome sequencing and description of Paenibacillus sp. nov. from high altitude lake in the Indian Trans- Himalayas.</title>
        <authorList>
            <person name="Kiran S."/>
            <person name="Swarnkar M.K."/>
            <person name="Rana A."/>
            <person name="Tewari R."/>
            <person name="Gulati A."/>
        </authorList>
    </citation>
    <scope>NUCLEOTIDE SEQUENCE [LARGE SCALE GENOMIC DNA]</scope>
    <source>
        <strain evidence="5 6">IHBB 9951</strain>
    </source>
</reference>
<dbReference type="PANTHER" id="PTHR43377:SF2">
    <property type="entry name" value="BINDING ROSSMANN FOLD OXIDOREDUCTASE, PUTATIVE (AFU_ORTHOLOGUE AFUA_4G00560)-RELATED"/>
    <property type="match status" value="1"/>
</dbReference>
<dbReference type="Pfam" id="PF01408">
    <property type="entry name" value="GFO_IDH_MocA"/>
    <property type="match status" value="1"/>
</dbReference>
<dbReference type="EMBL" id="MRVI01000004">
    <property type="protein sequence ID" value="OOC52410.1"/>
    <property type="molecule type" value="Genomic_DNA"/>
</dbReference>
<dbReference type="Proteomes" id="UP000189059">
    <property type="component" value="Unassembled WGS sequence"/>
</dbReference>
<evidence type="ECO:0000313" key="5">
    <source>
        <dbReference type="EMBL" id="OOC52410.1"/>
    </source>
</evidence>
<reference evidence="4" key="1">
    <citation type="submission" date="2016-08" db="EMBL/GenBank/DDBJ databases">
        <title>Complete Genome Seqeunce of Paenibacillus sp. nov. IHBB 9852 from high altitute lake of Indian trans-Himalayas.</title>
        <authorList>
            <person name="Kiran S."/>
            <person name="Swarnkar M.K."/>
            <person name="Rana A."/>
            <person name="Tewari R."/>
            <person name="Gulati A."/>
        </authorList>
    </citation>
    <scope>NUCLEOTIDE SEQUENCE [LARGE SCALE GENOMIC DNA]</scope>
    <source>
        <strain evidence="4">IHBB 9852</strain>
    </source>
</reference>
<evidence type="ECO:0000259" key="3">
    <source>
        <dbReference type="Pfam" id="PF02894"/>
    </source>
</evidence>
<dbReference type="InterPro" id="IPR036291">
    <property type="entry name" value="NAD(P)-bd_dom_sf"/>
</dbReference>
<name>A0A1B2E9L5_9BACL</name>
<dbReference type="InterPro" id="IPR051450">
    <property type="entry name" value="Gfo/Idh/MocA_Oxidoreductases"/>
</dbReference>
<feature type="domain" description="Gfo/Idh/MocA-like oxidoreductase C-terminal" evidence="3">
    <location>
        <begin position="144"/>
        <end position="420"/>
    </location>
</feature>